<gene>
    <name evidence="1" type="ORF">Airi01_098780</name>
</gene>
<organism evidence="1 2">
    <name type="scientific">Actinoallomurus iriomotensis</name>
    <dbReference type="NCBI Taxonomy" id="478107"/>
    <lineage>
        <taxon>Bacteria</taxon>
        <taxon>Bacillati</taxon>
        <taxon>Actinomycetota</taxon>
        <taxon>Actinomycetes</taxon>
        <taxon>Streptosporangiales</taxon>
        <taxon>Thermomonosporaceae</taxon>
        <taxon>Actinoallomurus</taxon>
    </lineage>
</organism>
<accession>A0A9W6RS98</accession>
<dbReference type="RefSeq" id="WP_285636288.1">
    <property type="nucleotide sequence ID" value="NZ_BSTJ01000020.1"/>
</dbReference>
<evidence type="ECO:0000313" key="1">
    <source>
        <dbReference type="EMBL" id="GLY81611.1"/>
    </source>
</evidence>
<reference evidence="1" key="1">
    <citation type="submission" date="2023-03" db="EMBL/GenBank/DDBJ databases">
        <title>Actinoallomurus iriomotensis NBRC 103681.</title>
        <authorList>
            <person name="Ichikawa N."/>
            <person name="Sato H."/>
            <person name="Tonouchi N."/>
        </authorList>
    </citation>
    <scope>NUCLEOTIDE SEQUENCE</scope>
    <source>
        <strain evidence="1">NBRC 103681</strain>
    </source>
</reference>
<proteinExistence type="predicted"/>
<comment type="caution">
    <text evidence="1">The sequence shown here is derived from an EMBL/GenBank/DDBJ whole genome shotgun (WGS) entry which is preliminary data.</text>
</comment>
<dbReference type="EMBL" id="BSTJ01000020">
    <property type="protein sequence ID" value="GLY81611.1"/>
    <property type="molecule type" value="Genomic_DNA"/>
</dbReference>
<sequence>MPVTDEQVATLRAHLAGDVEEYQRRWGRLDRNAARTGYMALLAAAFFEAVDRRFAQSGTAADVIEFVGALRARLDEDADEVDPVVAERLIRDALGDGSIDDLDEDTIISTKVLLLTALISDEKLGDAELDEFMATARSLGDRLMS</sequence>
<name>A0A9W6RS98_9ACTN</name>
<protein>
    <submittedName>
        <fullName evidence="1">Uncharacterized protein</fullName>
    </submittedName>
</protein>
<dbReference type="Proteomes" id="UP001165135">
    <property type="component" value="Unassembled WGS sequence"/>
</dbReference>
<dbReference type="AlphaFoldDB" id="A0A9W6RS98"/>
<evidence type="ECO:0000313" key="2">
    <source>
        <dbReference type="Proteomes" id="UP001165135"/>
    </source>
</evidence>